<accession>A0A9Q0F7K6</accession>
<dbReference type="GO" id="GO:0000139">
    <property type="term" value="C:Golgi membrane"/>
    <property type="evidence" value="ECO:0007669"/>
    <property type="project" value="UniProtKB-SubCell"/>
</dbReference>
<name>A0A9Q0F7K6_9ROSI</name>
<dbReference type="GO" id="GO:0016763">
    <property type="term" value="F:pentosyltransferase activity"/>
    <property type="evidence" value="ECO:0007669"/>
    <property type="project" value="UniProtKB-ARBA"/>
</dbReference>
<gene>
    <name evidence="7" type="ORF">Tsubulata_043472</name>
</gene>
<keyword evidence="2" id="KW-0328">Glycosyltransferase</keyword>
<dbReference type="OrthoDB" id="826293at2759"/>
<keyword evidence="5" id="KW-0472">Membrane</keyword>
<keyword evidence="5" id="KW-1133">Transmembrane helix</keyword>
<reference evidence="7" key="2">
    <citation type="journal article" date="2023" name="Plants (Basel)">
        <title>Annotation of the Turnera subulata (Passifloraceae) Draft Genome Reveals the S-Locus Evolved after the Divergence of Turneroideae from Passifloroideae in a Stepwise Manner.</title>
        <authorList>
            <person name="Henning P.M."/>
            <person name="Roalson E.H."/>
            <person name="Mir W."/>
            <person name="McCubbin A.G."/>
            <person name="Shore J.S."/>
        </authorList>
    </citation>
    <scope>NUCLEOTIDE SEQUENCE</scope>
    <source>
        <strain evidence="7">F60SS</strain>
    </source>
</reference>
<sequence>MRNESGKLISSIYDLFLILALISLVFTINECSSNPISGEDRLQLETTGFSCNSDLHTEICLANKQVRIDNNALKVYIPSSQAVEKRLILPYPRKEDKTAMDRFVITDYKPWWVDKYKKVLSNLSSFEVINPGADGTVHCFPGAVIGLKYHDNLAINGTGIPAGYSMSDFKRFLIQSFNLKIKRVSEVKKPPVLVLISRSNTRRFLNEHEMIVMMKELGFEVIVADPMRMTNLDQFAEVLNSCSVLVGAHGAGLTNEIFLPEGAVTVQVVGLGLEWAATTYYGDPASEMGVKYLEYKIEPEESTLLEKYGRDHPVIVDPNSIYEQGYFAVRAVYVDGQNMKINLN</sequence>
<evidence type="ECO:0000256" key="4">
    <source>
        <dbReference type="ARBA" id="ARBA00023180"/>
    </source>
</evidence>
<keyword evidence="5" id="KW-0812">Transmembrane</keyword>
<dbReference type="InterPro" id="IPR007657">
    <property type="entry name" value="Glycosyltransferase_61"/>
</dbReference>
<dbReference type="Proteomes" id="UP001141552">
    <property type="component" value="Unassembled WGS sequence"/>
</dbReference>
<comment type="subcellular location">
    <subcellularLocation>
        <location evidence="1">Golgi apparatus membrane</location>
        <topology evidence="1">Single-pass type II membrane protein</topology>
    </subcellularLocation>
</comment>
<evidence type="ECO:0000256" key="1">
    <source>
        <dbReference type="ARBA" id="ARBA00004323"/>
    </source>
</evidence>
<feature type="transmembrane region" description="Helical" evidence="5">
    <location>
        <begin position="12"/>
        <end position="28"/>
    </location>
</feature>
<keyword evidence="4" id="KW-0325">Glycoprotein</keyword>
<keyword evidence="3" id="KW-0808">Transferase</keyword>
<evidence type="ECO:0000256" key="5">
    <source>
        <dbReference type="SAM" id="Phobius"/>
    </source>
</evidence>
<comment type="caution">
    <text evidence="7">The sequence shown here is derived from an EMBL/GenBank/DDBJ whole genome shotgun (WGS) entry which is preliminary data.</text>
</comment>
<keyword evidence="8" id="KW-1185">Reference proteome</keyword>
<dbReference type="EMBL" id="JAKUCV010006980">
    <property type="protein sequence ID" value="KAJ4825201.1"/>
    <property type="molecule type" value="Genomic_DNA"/>
</dbReference>
<organism evidence="7 8">
    <name type="scientific">Turnera subulata</name>
    <dbReference type="NCBI Taxonomy" id="218843"/>
    <lineage>
        <taxon>Eukaryota</taxon>
        <taxon>Viridiplantae</taxon>
        <taxon>Streptophyta</taxon>
        <taxon>Embryophyta</taxon>
        <taxon>Tracheophyta</taxon>
        <taxon>Spermatophyta</taxon>
        <taxon>Magnoliopsida</taxon>
        <taxon>eudicotyledons</taxon>
        <taxon>Gunneridae</taxon>
        <taxon>Pentapetalae</taxon>
        <taxon>rosids</taxon>
        <taxon>fabids</taxon>
        <taxon>Malpighiales</taxon>
        <taxon>Passifloraceae</taxon>
        <taxon>Turnera</taxon>
    </lineage>
</organism>
<proteinExistence type="predicted"/>
<evidence type="ECO:0000256" key="2">
    <source>
        <dbReference type="ARBA" id="ARBA00022676"/>
    </source>
</evidence>
<evidence type="ECO:0000313" key="7">
    <source>
        <dbReference type="EMBL" id="KAJ4825201.1"/>
    </source>
</evidence>
<dbReference type="PANTHER" id="PTHR20961">
    <property type="entry name" value="GLYCOSYLTRANSFERASE"/>
    <property type="match status" value="1"/>
</dbReference>
<dbReference type="PANTHER" id="PTHR20961:SF108">
    <property type="entry name" value="GLYCOSYLTRANSFERASE"/>
    <property type="match status" value="1"/>
</dbReference>
<evidence type="ECO:0000313" key="8">
    <source>
        <dbReference type="Proteomes" id="UP001141552"/>
    </source>
</evidence>
<dbReference type="Pfam" id="PF04577">
    <property type="entry name" value="Glyco_transf_61"/>
    <property type="match status" value="1"/>
</dbReference>
<dbReference type="AlphaFoldDB" id="A0A9Q0F7K6"/>
<evidence type="ECO:0000256" key="3">
    <source>
        <dbReference type="ARBA" id="ARBA00022679"/>
    </source>
</evidence>
<reference evidence="7" key="1">
    <citation type="submission" date="2022-02" db="EMBL/GenBank/DDBJ databases">
        <authorList>
            <person name="Henning P.M."/>
            <person name="McCubbin A.G."/>
            <person name="Shore J.S."/>
        </authorList>
    </citation>
    <scope>NUCLEOTIDE SEQUENCE</scope>
    <source>
        <strain evidence="7">F60SS</strain>
        <tissue evidence="7">Leaves</tissue>
    </source>
</reference>
<feature type="domain" description="Glycosyltransferase 61 catalytic" evidence="6">
    <location>
        <begin position="171"/>
        <end position="265"/>
    </location>
</feature>
<dbReference type="InterPro" id="IPR049625">
    <property type="entry name" value="Glyco_transf_61_cat"/>
</dbReference>
<evidence type="ECO:0000259" key="6">
    <source>
        <dbReference type="Pfam" id="PF04577"/>
    </source>
</evidence>
<feature type="non-terminal residue" evidence="7">
    <location>
        <position position="1"/>
    </location>
</feature>
<protein>
    <recommendedName>
        <fullName evidence="6">Glycosyltransferase 61 catalytic domain-containing protein</fullName>
    </recommendedName>
</protein>